<keyword evidence="1" id="KW-0472">Membrane</keyword>
<proteinExistence type="predicted"/>
<dbReference type="InterPro" id="IPR017853">
    <property type="entry name" value="GH"/>
</dbReference>
<dbReference type="Proteomes" id="UP000254631">
    <property type="component" value="Unassembled WGS sequence"/>
</dbReference>
<keyword evidence="1" id="KW-1133">Transmembrane helix</keyword>
<protein>
    <submittedName>
        <fullName evidence="2">Beta-xylosidase</fullName>
    </submittedName>
</protein>
<reference evidence="2 3" key="1">
    <citation type="submission" date="2018-06" db="EMBL/GenBank/DDBJ databases">
        <authorList>
            <consortium name="Pathogen Informatics"/>
            <person name="Doyle S."/>
        </authorList>
    </citation>
    <scope>NUCLEOTIDE SEQUENCE [LARGE SCALE GENOMIC DNA]</scope>
    <source>
        <strain evidence="2 3">NCTC12000</strain>
    </source>
</reference>
<feature type="transmembrane region" description="Helical" evidence="1">
    <location>
        <begin position="32"/>
        <end position="54"/>
    </location>
</feature>
<dbReference type="SUPFAM" id="SSF51445">
    <property type="entry name" value="(Trans)glycosidases"/>
    <property type="match status" value="1"/>
</dbReference>
<evidence type="ECO:0000256" key="1">
    <source>
        <dbReference type="SAM" id="Phobius"/>
    </source>
</evidence>
<accession>A0A378K847</accession>
<name>A0A378K847_LEGPN</name>
<dbReference type="RefSeq" id="WP_027219945.1">
    <property type="nucleotide sequence ID" value="NZ_BAZA01000140.1"/>
</dbReference>
<dbReference type="AlphaFoldDB" id="A0A378K847"/>
<evidence type="ECO:0000313" key="3">
    <source>
        <dbReference type="Proteomes" id="UP000254631"/>
    </source>
</evidence>
<sequence length="437" mass="51051">MLYNYFRWNKYSDQPETLSDKRFKRAIYLKGAYASLKTLLISLFIPLIGILRLFQRRVEMGKNINCFGLCINPDYPLPEKISPSTEQIRQLVDEINITNLLIRLPLADYDHKEKYFNFIEGFSDKHILIHILQDRNHIDNPKLTKQHLREIFSRLQHITKYFQIGNSVNRKKWAFISMDEYFNFFQIAQKLQKKEFPTIKLVGSSIIDFELPFIARSLIHWWPIKYDGIGMQLYVDRRGAPENKQFGCDTIAKINWISSIMKISRKTVNSLWITETNWPLANTKPYAPAFGNCMVSEEMQTCYLVRYFLLAIASGRVSKCYWHQLIAPGYGLVDNRGLKLRKRDAYYSYKTMIKLLEGGKTISFSESTQLYRLKIENNSQMIEAVWANNVSSKINVPKKTKILSIFGELIEADDTNQVEVSDYVIYLISDIESNKGS</sequence>
<keyword evidence="1" id="KW-0812">Transmembrane</keyword>
<dbReference type="Gene3D" id="3.20.20.80">
    <property type="entry name" value="Glycosidases"/>
    <property type="match status" value="1"/>
</dbReference>
<dbReference type="EMBL" id="UGOL01000001">
    <property type="protein sequence ID" value="STX81118.1"/>
    <property type="molecule type" value="Genomic_DNA"/>
</dbReference>
<gene>
    <name evidence="2" type="ORF">NCTC12000_03145</name>
</gene>
<evidence type="ECO:0000313" key="2">
    <source>
        <dbReference type="EMBL" id="STX81118.1"/>
    </source>
</evidence>
<organism evidence="2 3">
    <name type="scientific">Legionella pneumophila</name>
    <dbReference type="NCBI Taxonomy" id="446"/>
    <lineage>
        <taxon>Bacteria</taxon>
        <taxon>Pseudomonadati</taxon>
        <taxon>Pseudomonadota</taxon>
        <taxon>Gammaproteobacteria</taxon>
        <taxon>Legionellales</taxon>
        <taxon>Legionellaceae</taxon>
        <taxon>Legionella</taxon>
    </lineage>
</organism>